<evidence type="ECO:0000313" key="3">
    <source>
        <dbReference type="Proteomes" id="UP001243009"/>
    </source>
</evidence>
<dbReference type="RefSeq" id="WP_305103736.1">
    <property type="nucleotide sequence ID" value="NZ_JAUTWS010000008.1"/>
</dbReference>
<comment type="caution">
    <text evidence="2">The sequence shown here is derived from an EMBL/GenBank/DDBJ whole genome shotgun (WGS) entry which is preliminary data.</text>
</comment>
<feature type="domain" description="Nucleotidyltransferase-like" evidence="1">
    <location>
        <begin position="1"/>
        <end position="197"/>
    </location>
</feature>
<dbReference type="Proteomes" id="UP001243009">
    <property type="component" value="Unassembled WGS sequence"/>
</dbReference>
<dbReference type="Pfam" id="PF12281">
    <property type="entry name" value="NTP_transf_8"/>
    <property type="match status" value="1"/>
</dbReference>
<evidence type="ECO:0000313" key="2">
    <source>
        <dbReference type="EMBL" id="MDO9708731.1"/>
    </source>
</evidence>
<protein>
    <submittedName>
        <fullName evidence="2">GSU2403 family nucleotidyltransferase fold protein</fullName>
    </submittedName>
</protein>
<sequence>MFRLRAVLVGTQAFAAYGPLLGVRLGRALQQTMDVDVAQTPDVSVAVQDRLDLPLEETLQRVDPGFAAIPGLDPREPPWRFAAPPGLRLEVLTTRRGRGGRGGVVPLPALQAGGQVLDFLDFTLRDPVPAVVLHGTGIPVLVPDPARYAVHKLIVSVRRKDLAQAKSAKDVAQAAALVEVLAADRPDYLVAAWEEAWARGMAWRRALEEGATRLPAATRGLLPIPAPRPAAPAAGKA</sequence>
<reference evidence="2 3" key="1">
    <citation type="submission" date="2023-08" db="EMBL/GenBank/DDBJ databases">
        <title>The draft genome sequence of Paracraurococcus sp. LOR1-02.</title>
        <authorList>
            <person name="Kingkaew E."/>
            <person name="Tanasupawat S."/>
        </authorList>
    </citation>
    <scope>NUCLEOTIDE SEQUENCE [LARGE SCALE GENOMIC DNA]</scope>
    <source>
        <strain evidence="2 3">LOR1-02</strain>
    </source>
</reference>
<gene>
    <name evidence="2" type="ORF">Q7A36_10305</name>
</gene>
<dbReference type="InterPro" id="IPR058575">
    <property type="entry name" value="NTP_transf_8_dom"/>
</dbReference>
<dbReference type="EMBL" id="JAUTWS010000008">
    <property type="protein sequence ID" value="MDO9708731.1"/>
    <property type="molecule type" value="Genomic_DNA"/>
</dbReference>
<organism evidence="2 3">
    <name type="scientific">Paracraurococcus lichenis</name>
    <dbReference type="NCBI Taxonomy" id="3064888"/>
    <lineage>
        <taxon>Bacteria</taxon>
        <taxon>Pseudomonadati</taxon>
        <taxon>Pseudomonadota</taxon>
        <taxon>Alphaproteobacteria</taxon>
        <taxon>Acetobacterales</taxon>
        <taxon>Roseomonadaceae</taxon>
        <taxon>Paracraurococcus</taxon>
    </lineage>
</organism>
<evidence type="ECO:0000259" key="1">
    <source>
        <dbReference type="Pfam" id="PF12281"/>
    </source>
</evidence>
<keyword evidence="3" id="KW-1185">Reference proteome</keyword>
<accession>A0ABT9DXW2</accession>
<name>A0ABT9DXW2_9PROT</name>
<proteinExistence type="predicted"/>